<reference evidence="1 2" key="1">
    <citation type="submission" date="2018-07" db="EMBL/GenBank/DDBJ databases">
        <title>The genomes of Aspergillus section Nigri reveals drivers in fungal speciation.</title>
        <authorList>
            <consortium name="DOE Joint Genome Institute"/>
            <person name="Vesth T.C."/>
            <person name="Nybo J."/>
            <person name="Theobald S."/>
            <person name="Brandl J."/>
            <person name="Frisvad J.C."/>
            <person name="Nielsen K.F."/>
            <person name="Lyhne E.K."/>
            <person name="Kogle M.E."/>
            <person name="Kuo A."/>
            <person name="Riley R."/>
            <person name="Clum A."/>
            <person name="Nolan M."/>
            <person name="Lipzen A."/>
            <person name="Salamov A."/>
            <person name="Henrissat B."/>
            <person name="Wiebenga A."/>
            <person name="De vries R.P."/>
            <person name="Grigoriev I.V."/>
            <person name="Mortensen U.H."/>
            <person name="Andersen M.R."/>
            <person name="Baker S.E."/>
        </authorList>
    </citation>
    <scope>NUCLEOTIDE SEQUENCE [LARGE SCALE GENOMIC DNA]</scope>
    <source>
        <strain evidence="1 2">CBS 139.54b</strain>
    </source>
</reference>
<evidence type="ECO:0000313" key="2">
    <source>
        <dbReference type="Proteomes" id="UP000253729"/>
    </source>
</evidence>
<sequence length="94" mass="10385">MLLAFWGSFLGRCVGNFQSTALLSSLQGHVNYHASLIFAGSTYTLLYPRHSSVFSLMFHCTFCSLLVLPSSAEIGCIILVSLEALTPAFSWRFM</sequence>
<organism evidence="1 2">
    <name type="scientific">Aspergillus welwitschiae</name>
    <dbReference type="NCBI Taxonomy" id="1341132"/>
    <lineage>
        <taxon>Eukaryota</taxon>
        <taxon>Fungi</taxon>
        <taxon>Dikarya</taxon>
        <taxon>Ascomycota</taxon>
        <taxon>Pezizomycotina</taxon>
        <taxon>Eurotiomycetes</taxon>
        <taxon>Eurotiomycetidae</taxon>
        <taxon>Eurotiales</taxon>
        <taxon>Aspergillaceae</taxon>
        <taxon>Aspergillus</taxon>
        <taxon>Aspergillus subgen. Circumdati</taxon>
    </lineage>
</organism>
<dbReference type="GeneID" id="38132271"/>
<dbReference type="Proteomes" id="UP000253729">
    <property type="component" value="Unassembled WGS sequence"/>
</dbReference>
<evidence type="ECO:0000313" key="1">
    <source>
        <dbReference type="EMBL" id="RDH35506.1"/>
    </source>
</evidence>
<dbReference type="AlphaFoldDB" id="A0A3F3Q9S5"/>
<keyword evidence="2" id="KW-1185">Reference proteome</keyword>
<dbReference type="RefSeq" id="XP_026628528.1">
    <property type="nucleotide sequence ID" value="XM_026763915.1"/>
</dbReference>
<dbReference type="EMBL" id="KZ852040">
    <property type="protein sequence ID" value="RDH35506.1"/>
    <property type="molecule type" value="Genomic_DNA"/>
</dbReference>
<gene>
    <name evidence="1" type="ORF">BDQ94DRAFT_128957</name>
</gene>
<name>A0A3F3Q9S5_9EURO</name>
<protein>
    <submittedName>
        <fullName evidence="1">Uncharacterized protein</fullName>
    </submittedName>
</protein>
<proteinExistence type="predicted"/>
<accession>A0A3F3Q9S5</accession>